<keyword evidence="5" id="KW-0687">Ribonucleoprotein</keyword>
<dbReference type="Proteomes" id="UP000507470">
    <property type="component" value="Unassembled WGS sequence"/>
</dbReference>
<evidence type="ECO:0000256" key="3">
    <source>
        <dbReference type="ARBA" id="ARBA00022980"/>
    </source>
</evidence>
<dbReference type="PANTHER" id="PTHR13334">
    <property type="entry name" value="MITOCHONDRIAL 28S RIBOSOMAL PROTEIN S10"/>
    <property type="match status" value="1"/>
</dbReference>
<dbReference type="GO" id="GO:0005763">
    <property type="term" value="C:mitochondrial small ribosomal subunit"/>
    <property type="evidence" value="ECO:0007669"/>
    <property type="project" value="InterPro"/>
</dbReference>
<dbReference type="InterPro" id="IPR036838">
    <property type="entry name" value="Ribosomal_uS10_dom_sf"/>
</dbReference>
<evidence type="ECO:0000256" key="4">
    <source>
        <dbReference type="ARBA" id="ARBA00023128"/>
    </source>
</evidence>
<evidence type="ECO:0000313" key="9">
    <source>
        <dbReference type="EMBL" id="CAC5359027.1"/>
    </source>
</evidence>
<protein>
    <recommendedName>
        <fullName evidence="6">Small ribosomal subunit protein uS10m</fullName>
    </recommendedName>
    <alternativeName>
        <fullName evidence="7">28S ribosomal protein S10, mitochondrial</fullName>
    </alternativeName>
</protein>
<accession>A0A6J7ZZV3</accession>
<dbReference type="OrthoDB" id="366214at2759"/>
<evidence type="ECO:0000256" key="5">
    <source>
        <dbReference type="ARBA" id="ARBA00023274"/>
    </source>
</evidence>
<evidence type="ECO:0000256" key="6">
    <source>
        <dbReference type="ARBA" id="ARBA00035261"/>
    </source>
</evidence>
<comment type="subcellular location">
    <subcellularLocation>
        <location evidence="1">Mitochondrion</location>
    </subcellularLocation>
</comment>
<dbReference type="EMBL" id="CACVKT020000425">
    <property type="protein sequence ID" value="CAC5359027.1"/>
    <property type="molecule type" value="Genomic_DNA"/>
</dbReference>
<dbReference type="Gene3D" id="3.30.70.600">
    <property type="entry name" value="Ribosomal protein S10 domain"/>
    <property type="match status" value="1"/>
</dbReference>
<keyword evidence="4" id="KW-0496">Mitochondrion</keyword>
<feature type="domain" description="Small ribosomal subunit protein uS10" evidence="8">
    <location>
        <begin position="84"/>
        <end position="182"/>
    </location>
</feature>
<gene>
    <name evidence="9" type="ORF">MCOR_2051</name>
</gene>
<dbReference type="SMART" id="SM01403">
    <property type="entry name" value="Ribosomal_S10"/>
    <property type="match status" value="1"/>
</dbReference>
<proteinExistence type="inferred from homology"/>
<evidence type="ECO:0000256" key="1">
    <source>
        <dbReference type="ARBA" id="ARBA00004173"/>
    </source>
</evidence>
<evidence type="ECO:0000259" key="8">
    <source>
        <dbReference type="SMART" id="SM01403"/>
    </source>
</evidence>
<dbReference type="InterPro" id="IPR027486">
    <property type="entry name" value="Ribosomal_uS10_dom"/>
</dbReference>
<evidence type="ECO:0000256" key="2">
    <source>
        <dbReference type="ARBA" id="ARBA00007102"/>
    </source>
</evidence>
<dbReference type="Pfam" id="PF00338">
    <property type="entry name" value="Ribosomal_S10"/>
    <property type="match status" value="1"/>
</dbReference>
<dbReference type="InterPro" id="IPR040055">
    <property type="entry name" value="Ribosomal_uS10m"/>
</dbReference>
<reference evidence="9 10" key="1">
    <citation type="submission" date="2020-06" db="EMBL/GenBank/DDBJ databases">
        <authorList>
            <person name="Li R."/>
            <person name="Bekaert M."/>
        </authorList>
    </citation>
    <scope>NUCLEOTIDE SEQUENCE [LARGE SCALE GENOMIC DNA]</scope>
    <source>
        <strain evidence="10">wild</strain>
    </source>
</reference>
<keyword evidence="3" id="KW-0689">Ribosomal protein</keyword>
<dbReference type="AlphaFoldDB" id="A0A6J7ZZV3"/>
<dbReference type="SUPFAM" id="SSF54999">
    <property type="entry name" value="Ribosomal protein S10"/>
    <property type="match status" value="1"/>
</dbReference>
<keyword evidence="10" id="KW-1185">Reference proteome</keyword>
<name>A0A6J7ZZV3_MYTCO</name>
<organism evidence="9 10">
    <name type="scientific">Mytilus coruscus</name>
    <name type="common">Sea mussel</name>
    <dbReference type="NCBI Taxonomy" id="42192"/>
    <lineage>
        <taxon>Eukaryota</taxon>
        <taxon>Metazoa</taxon>
        <taxon>Spiralia</taxon>
        <taxon>Lophotrochozoa</taxon>
        <taxon>Mollusca</taxon>
        <taxon>Bivalvia</taxon>
        <taxon>Autobranchia</taxon>
        <taxon>Pteriomorphia</taxon>
        <taxon>Mytilida</taxon>
        <taxon>Mytiloidea</taxon>
        <taxon>Mytilidae</taxon>
        <taxon>Mytilinae</taxon>
        <taxon>Mytilus</taxon>
    </lineage>
</organism>
<sequence length="207" mass="24223">MYKCLEKICRFSSSRSILKVQRQTCCAGNSISLDRKSSTHVFHPRLHDGYVCNLPRIVQKSHFTTFTQRQAVEEELDDLYRQITIEVKSHDKEVLNSYTKFLVAAATELDIRHNVLQKQPEPHFYRRTLNKAVFASKRAKVQYEIRTHYKVFEVRKLTGSTASVFIEYIQRNLPEGCAMKLTKYKLHQLPENLTETIKDRLQNVASE</sequence>
<evidence type="ECO:0000313" key="10">
    <source>
        <dbReference type="Proteomes" id="UP000507470"/>
    </source>
</evidence>
<dbReference type="PANTHER" id="PTHR13334:SF4">
    <property type="entry name" value="SMALL RIBOSOMAL SUBUNIT PROTEIN US10M"/>
    <property type="match status" value="1"/>
</dbReference>
<evidence type="ECO:0000256" key="7">
    <source>
        <dbReference type="ARBA" id="ARBA00035544"/>
    </source>
</evidence>
<comment type="similarity">
    <text evidence="2">Belongs to the universal ribosomal protein uS10 family.</text>
</comment>